<gene>
    <name evidence="1" type="ORF">PI95_002145</name>
</gene>
<keyword evidence="2" id="KW-1185">Reference proteome</keyword>
<organism evidence="1 2">
    <name type="scientific">Hassallia byssoidea VB512170</name>
    <dbReference type="NCBI Taxonomy" id="1304833"/>
    <lineage>
        <taxon>Bacteria</taxon>
        <taxon>Bacillati</taxon>
        <taxon>Cyanobacteriota</taxon>
        <taxon>Cyanophyceae</taxon>
        <taxon>Nostocales</taxon>
        <taxon>Tolypothrichaceae</taxon>
        <taxon>Hassallia</taxon>
    </lineage>
</organism>
<accession>A0A846H494</accession>
<sequence>MENWQKDIAEMMETVADEVDRFFLGMGEMVDAFFELTEEITDQLQNTIGVEVDQYLQDLAEPILEVYWELEEVVSDVDPAFPYSVEASPQQNPACIGCRNYHGQVYGGNLLVCAMHPQGYEDETCPDWEQQDLGFRDEDF</sequence>
<dbReference type="RefSeq" id="WP_039738764.1">
    <property type="nucleotide sequence ID" value="NZ_JTCM02000003.1"/>
</dbReference>
<proteinExistence type="predicted"/>
<dbReference type="AlphaFoldDB" id="A0A846H494"/>
<dbReference type="EMBL" id="JTCM02000003">
    <property type="protein sequence ID" value="NEU71409.1"/>
    <property type="molecule type" value="Genomic_DNA"/>
</dbReference>
<evidence type="ECO:0000313" key="1">
    <source>
        <dbReference type="EMBL" id="NEU71409.1"/>
    </source>
</evidence>
<evidence type="ECO:0000313" key="2">
    <source>
        <dbReference type="Proteomes" id="UP000031549"/>
    </source>
</evidence>
<dbReference type="Proteomes" id="UP000031549">
    <property type="component" value="Unassembled WGS sequence"/>
</dbReference>
<reference evidence="1 2" key="1">
    <citation type="journal article" date="2015" name="Genome Announc.">
        <title>Draft Genome Sequence of Cyanobacterium Hassallia byssoidea Strain VB512170, Isolated from Monuments in India.</title>
        <authorList>
            <person name="Singh D."/>
            <person name="Chandrababunaidu M.M."/>
            <person name="Panda A."/>
            <person name="Sen D."/>
            <person name="Bhattacharyya S."/>
            <person name="Adhikary S.P."/>
            <person name="Tripathy S."/>
        </authorList>
    </citation>
    <scope>NUCLEOTIDE SEQUENCE [LARGE SCALE GENOMIC DNA]</scope>
    <source>
        <strain evidence="1 2">VB512170</strain>
    </source>
</reference>
<comment type="caution">
    <text evidence="1">The sequence shown here is derived from an EMBL/GenBank/DDBJ whole genome shotgun (WGS) entry which is preliminary data.</text>
</comment>
<protein>
    <submittedName>
        <fullName evidence="1">Uncharacterized protein</fullName>
    </submittedName>
</protein>
<name>A0A846H494_9CYAN</name>